<feature type="domain" description="Bacterial Ig-like" evidence="3">
    <location>
        <begin position="3646"/>
        <end position="3732"/>
    </location>
</feature>
<dbReference type="Pfam" id="PF19077">
    <property type="entry name" value="Big_13"/>
    <property type="match status" value="47"/>
</dbReference>
<feature type="domain" description="Bacterial Ig-like" evidence="3">
    <location>
        <begin position="1498"/>
        <end position="1593"/>
    </location>
</feature>
<evidence type="ECO:0000313" key="4">
    <source>
        <dbReference type="EMBL" id="PSV00881.1"/>
    </source>
</evidence>
<feature type="domain" description="Bacterial Ig-like" evidence="3">
    <location>
        <begin position="1013"/>
        <end position="1107"/>
    </location>
</feature>
<feature type="domain" description="Bacterial Ig-like" evidence="3">
    <location>
        <begin position="2580"/>
        <end position="2667"/>
    </location>
</feature>
<feature type="domain" description="Bacterial Ig-like" evidence="3">
    <location>
        <begin position="2190"/>
        <end position="2277"/>
    </location>
</feature>
<feature type="domain" description="Ig-like" evidence="2">
    <location>
        <begin position="475"/>
        <end position="515"/>
    </location>
</feature>
<feature type="domain" description="Bacterial Ig-like" evidence="3">
    <location>
        <begin position="2960"/>
        <end position="3053"/>
    </location>
</feature>
<feature type="domain" description="Bacterial Ig-like" evidence="3">
    <location>
        <begin position="2674"/>
        <end position="2764"/>
    </location>
</feature>
<feature type="domain" description="Bacterial Ig-like" evidence="3">
    <location>
        <begin position="810"/>
        <end position="905"/>
    </location>
</feature>
<feature type="domain" description="Bacterial Ig-like" evidence="3">
    <location>
        <begin position="2768"/>
        <end position="2859"/>
    </location>
</feature>
<feature type="compositionally biased region" description="Low complexity" evidence="1">
    <location>
        <begin position="1994"/>
        <end position="2010"/>
    </location>
</feature>
<dbReference type="InterPro" id="IPR013783">
    <property type="entry name" value="Ig-like_fold"/>
</dbReference>
<feature type="domain" description="Bacterial Ig-like" evidence="3">
    <location>
        <begin position="1897"/>
        <end position="1988"/>
    </location>
</feature>
<dbReference type="Proteomes" id="UP000241426">
    <property type="component" value="Unassembled WGS sequence"/>
</dbReference>
<dbReference type="NCBIfam" id="NF033510">
    <property type="entry name" value="Ca_tandemer"/>
    <property type="match status" value="41"/>
</dbReference>
<feature type="domain" description="Bacterial Ig-like" evidence="3">
    <location>
        <begin position="2087"/>
        <end position="2183"/>
    </location>
</feature>
<feature type="compositionally biased region" description="Basic and acidic residues" evidence="1">
    <location>
        <begin position="165"/>
        <end position="188"/>
    </location>
</feature>
<gene>
    <name evidence="4" type="ORF">C9J27_02310</name>
</gene>
<feature type="region of interest" description="Disordered" evidence="1">
    <location>
        <begin position="1802"/>
        <end position="1825"/>
    </location>
</feature>
<protein>
    <recommendedName>
        <fullName evidence="6">Ig-like domain repeat protein</fullName>
    </recommendedName>
</protein>
<feature type="domain" description="Bacterial Ig-like" evidence="3">
    <location>
        <begin position="520"/>
        <end position="611"/>
    </location>
</feature>
<feature type="domain" description="Bacterial Ig-like" evidence="3">
    <location>
        <begin position="5459"/>
        <end position="5529"/>
    </location>
</feature>
<feature type="region of interest" description="Disordered" evidence="1">
    <location>
        <begin position="1603"/>
        <end position="1623"/>
    </location>
</feature>
<comment type="caution">
    <text evidence="4">The sequence shown here is derived from an EMBL/GenBank/DDBJ whole genome shotgun (WGS) entry which is preliminary data.</text>
</comment>
<feature type="domain" description="Bacterial Ig-like" evidence="3">
    <location>
        <begin position="4958"/>
        <end position="5056"/>
    </location>
</feature>
<feature type="domain" description="Bacterial Ig-like" evidence="3">
    <location>
        <begin position="3456"/>
        <end position="3540"/>
    </location>
</feature>
<feature type="domain" description="Bacterial Ig-like" evidence="3">
    <location>
        <begin position="1597"/>
        <end position="1689"/>
    </location>
</feature>
<evidence type="ECO:0000256" key="1">
    <source>
        <dbReference type="SAM" id="MobiDB-lite"/>
    </source>
</evidence>
<organism evidence="4 5">
    <name type="scientific">Photobacterium kishitanii</name>
    <dbReference type="NCBI Taxonomy" id="318456"/>
    <lineage>
        <taxon>Bacteria</taxon>
        <taxon>Pseudomonadati</taxon>
        <taxon>Pseudomonadota</taxon>
        <taxon>Gammaproteobacteria</taxon>
        <taxon>Vibrionales</taxon>
        <taxon>Vibrionaceae</taxon>
        <taxon>Photobacterium</taxon>
    </lineage>
</organism>
<feature type="domain" description="Bacterial Ig-like" evidence="3">
    <location>
        <begin position="3062"/>
        <end position="3149"/>
    </location>
</feature>
<feature type="domain" description="Bacterial Ig-like" evidence="3">
    <location>
        <begin position="1693"/>
        <end position="1793"/>
    </location>
</feature>
<feature type="domain" description="Bacterial Ig-like" evidence="3">
    <location>
        <begin position="4152"/>
        <end position="4241"/>
    </location>
</feature>
<dbReference type="InterPro" id="IPR022038">
    <property type="entry name" value="Ig-like_bact"/>
</dbReference>
<feature type="domain" description="Bacterial Ig-like" evidence="3">
    <location>
        <begin position="1113"/>
        <end position="1206"/>
    </location>
</feature>
<feature type="domain" description="Bacterial Ig-like" evidence="3">
    <location>
        <begin position="4662"/>
        <end position="4749"/>
    </location>
</feature>
<feature type="domain" description="Bacterial Ig-like" evidence="3">
    <location>
        <begin position="1210"/>
        <end position="1299"/>
    </location>
</feature>
<sequence length="6116" mass="650129">MQHKIISYNEFEKSGYTITAVESSGLDLVLKTSEGDIIVQNGLSSLVSSQGSVKLGNGSSVSYKSLISDLISNEDAIKVLDTTFLGDVYSKSGTDDVGVIVPGVEKGAKVGDKNTTAKIIKQISQAEEVKAAEESVDESKKAQDQIAELKKQLEKAKTEANLAESEAKEVATESAEKQTQKEQSHNKHLDEMKNELKVQQPDNDNTSKLKGEYLDEPKRVVPVIPSSSGSDVEEKVDEYDFSASLKGTSDSGVKSDFITNVKEPVVVGAGTPSSTVSLTVNGEIIKAVVDSSGSWTVNLSSMKDGSYDFVAKESTGKTVSKTLIIDTKNTLSSDLDNDTGVSGDHITKENSLHFVGKSDAGATVTVVVNGHSYSSVAKDDGSWSVKCKDALPDGKFDCTVTSVDVAGNEVSERMTVVVDTVAKGSMALEKASDSGVSSSDMITNVKKDLGFAGDVEDGATATLTFNGKEYPIVVSGGHWTSVIDSSLDDGDYNAVLHIVDVAGNERDIAHKIVIDTHNTITTQLSFETDTGSSSTDGITKVNKPVFVGEGEPNSIVSLTIDSVTYKSVVDSEGKYSIEVVNGLNDATYNYSVKSVDVAGNVATVSGKITVDRGISLTTQLDKDTGLSSSDGITRESQNSISGKTEVGAILKIFSDSIDGINGTQIKVGSDGSYKFDLPALKDGTYEYTVLARDAAGNEIKQTRTVVIDTKTTVDGGLDESTDTGVSSVDGCTSAAPIFKGVGEIGAEVTVVIGGKEYKQVVKSDGQWSIPITNELAEGKHIASISIIDAAGNTKSADSVQINIDRTAPSTYSISLNNDSGVGKSDWITKNGNLDLSGNIDAGSFLTISIAGVKYTTANGLKVNKDGSWSLKLAESLGDGDYRIDAVVSDIAGNSSLHRQSVTVNTDISVTGKIASESDTGLFDDDAVTRETSPIFKGRSEIGSKVVIFIDGEKFEVDSDPATGDWQFKCPHVLKDGNHTASYEATDIAGNKLATKLESFTIDTVAPSRGSIILRNDTGDDTGDFKTKETRPSFGGVVEKGCSLELIITDSKGNESIYTSASEIQIDKNGSWSFVSPTVLPEGEYKVVFREKDLAGNVTEISKNMSIDISISLTSELKASDDTGTSSFDSITKITTPTLHGTGDAGDTVTLSINGHDYHTSVKSDGKWEITVKDPLPSSALPHEYKVTATDLVGNRKEIEGKILVDTSTHVTVSLTSESDSGIIDAKTNKHPVFEGSGEEGSHIVLTLNNKVYEADVDSSGKWEISVSSNLPDGKYDADVVATDVAGNTKNASCSIEIDTKTSISGQLDLSSDSGSDNRDFITNVKTPKFSGMAEADAEVIVTIDNHEYSTKANDKGIWSITVTNELKDKHYDVKIKSTDEAGNEATSDATVTVDTANFVTSSLSRSSDSGASSSDLLTKIKEPVFEGRGEEGSLITLTINEHQYTTTVGKDGSWKISNVSELADGTYAVSVSSKDIAGNDVSADSFNVEIDSKAPTFIKASLKNDSGVSSHDFITKNDRPVFIGKVDDATTEIKLTINGTTYTQPDVIVSADGTWEFKLPSSLAESPDPYKYNIEYKDLAGNTSREVGSVIIDKTNSVDISLDEKSDSGVKDDSITRDSKPNFKGHTEAGADIVVTVGGNTYSTKADDKGDFNVKVDHVLSDGDFLVEVTSTDVAGNKRESSTNITIDTTPIPLDQINLLNDSGKDGKDWVTKSNTPHFSGILEDGATLEIIIKTSTGNMSLISGKDFVIGKDGSWDCKWSKELDDASYDVKFKATDTAGNVSVGEKHLVIDTSIKVGGSLDSTSDTGVSNTDGETSVNQPLFTGKTDPDSLVNIEVNGKNYSTQSASDGSWSIKVTDILPDGSYPVNIIATDAAGNTKAIPTFNVLVDTKPPAVGEVVLVSDSGKVGDNITNSKDFLVFEGSVDKGCSIVFKFNNQVFKEPDVVISADGKWTLKVPAPSQEVQHDWVMEVSDRAGNTSTKNGAIAIDRTTTVDGHLSESSDSGSSHSDGVTNSQNIVFEGAAEKGSTVSVVINKKTYTSDVDKDGKWSITVGESLSTGKYHYDISSKDLAGNVATKSGTIEVDRVQPTINVDLVNDSADKTDWISNNNRPVIGGVAENDSEVSIVLDGVTYGSNLIPVDPVTGKWMFVAPTSLRDGTFDVVIKNVDKAGNVTEEHQSLVIDTHAVVSGGMADASDSGEKDSITNVTKPVFAGLGDKGASVVLTVDGVDYKTTVGADGKWSISLGEMIEGKHKFTLSLSDTAGNNSNVEHGTFVIDTVSELTGGLSSKSDSGESDSDKYTKVKAPQFEGSAEAGSKIVVTVDGKSINSTADSNGHWSLVWGEDISDGSHKLAIKATDVTGNVAVKESDFTIDTVAPTKPSVTLLNDTGDDKTDFITKNNHPELGGVISSGEKVVLTISNVTYQSPDDIKLVSNSDGTVSWSFKVPHALTDDTYDFTLKVVDRAGNDSQTTGSVVVDTSGSLSFNLSAGSDSGVKNDDKTQSGTPVFVGSADPFSIVTIHINNHDYSTKSDKYGKWSLKVTDDLAHGDYKYTIKSKDAAGNEVEKQSSITIDKETEVSGGVSAKDDTGKFSNDGVTKLKDLHLSGEGEKGSELTITIDAKEYTLKVDEYGKWSFKIPVQLDAGEHDYTIKIVDQAGNEKTIPGTISVDDHNFLNIMLAAKDDTGTSSTDYYTNVGRPMFKGTTEKGNTVTVIMNGGTYDVPVNASGAWEFRPPYVLREGETPFEIKSVDLAGNEVVKSGVLTLDTKTSVSVTLDASTDTGISHTDGVTKHDKPMLSGNGEPNAELIVIVDKHTYKTTVGSDGRWSVVIGEKLVDGKYKYSVEVIDKAGNHRVEHGELEIDRHVSFDGGISPSSDTGKYSNDYLTFNTKPTFVGNGDAGSIVELSINNKVYSTTVGADGKWSVSVENALSSNDFKFELTITDPAGNVDSKSGVLSIDTSTHVSADFDSNGDTGISDTDNITKNATPTITGVTDKGASVELILDGVSHDVVVHSDGTWSFSVVGDLTDGEHEYQVKAIDVAGNKAETPPVKFVVDTKTSVDGGIDTVSDTGDSKSDGVTKDNTPEITGSAEKGSIVTVVLNGKTYETKADDNDKWKVVVKDAIPDGDYTIFVKSVDVAGNEAKCQQKVHFDTKITLTSSMVSDTGVDKESMRDGVTNIVSPIFKGNGEFGTSVVITVNNKEFKTNVLADGTWSIELPDKFSEGVYKYKITTEDVAGNKLENAGSFTIDTKVEMTAILANDSANSSDGISHNNTPIFSGTGENGAVITLVINKKTYSTTVSGKTWKIEIPASDALNDGDYVASLSTTDRANNHIDHPDMKITIDTVNVVTIVLDSASDTGRSSSDAITSDKTPLVSGDFEKGASIEIIIDGTKHYTINNGIVVTANGKWSLQIPNDSQLEEGNHTVTVVSTDVAGTVAKDNLNLVVDSKAPAGSTVRFTSGTSSVDGLSKDKKATFSGHAEKDAQIIVEVDGIKQSGFVAVKNNGSWDYKYDKDLTDGTHSFTFVIYDAAGNKESISKVVNIDTGTTVSAKLDTSMDLGGSKTDGITSAHENIIISGLGEAGASIKLNINGAVFNATVSKGGTWEINVGSLDGGKPDGVLYDYDVIATDLAGNQKTVHGKLTVDTVDPDQPTVSIVAASDSATKGDWKTNAKEVVIAGGANPKDTIVVLVDGSSHKMKNSNGSWSLDLGEIKDGLHKISVITEDIAGNKSQVDQVLDVKRTLSVDGSVTHDNDTGTDRADGITKYHRPEMSGLTNPDALVKVVISGKDGDIEFNVTAGKDGKWEIANSDYSKYLQDGIYNVSITASDAYGNSASHKITIHVDSTIDISAKLDETSNTGIVKSDNLTIDESPRISGKVLSNKDFVRVEILDSKGSVVEIINASVQEDGKWFVDPSTKLTDGTYTAHAVVSDIAGNEKVSDVKFTVDLTPPKNLNYALTASTNTGAADDLTTQVRKPTLHGVVEKGCSVTVVVDGHTYNARVEKDGRWTCEITDNLTDGELPFDVIAKDAAGNKLTKSDKLVIDNKNSLHLEFKDGEDTGISKTDGNTKDDTPVVEGKTDSWSVITISAMVDGNHKSFEHRCGEDGKFSFSLGDLNGAGMSLSDGTYDFVVSSKDVSGNEAVYKKTVVIDTKNPTNLSLSLDDESNSASKKDMITNVKNPVLVGTAEFGCNVIIKIDGKPHNVSVASDGKWSFSSADLSEGSHKVVVTALDKAGNMSRVEKTIQIDTTDPTDVKGHLSTLSETGAWIDGITSKKSGLVLEGSCEVGCTLNVIIEGVTYPAVVRSDGKWVVTTTATFSDGVHKVELVATDVAGNVTKGKYFTFEVDSTKPEISKFEMSHNPDNDTGKSHDDGLTKNATPEFSGRVGLDVAFVKMVVDGGESFDGVINPDGTFTVQTTGFSDGVYTYHIEATDRAGNVTKTSSKSFTIDGTNDLKVSLTSATDSGISHTDGITNSDVPAFNVSTDSGNRVSMVIKDKGGKVVYRETKTLTSPDYEWQLSNATFDDGRYKYEFTSTDEAGNRLTKTGTMVIDRESHISGGLSVSSDTGIKGDSKTNSKNPIFSGVAEAGSTVTLHVDATFADGFVGVRTYKVTADNSGNWKIPVTDSLKEGEYTYRAEAVDKAGNNTETLGGGTSGKLIVDLTRPTVGGGLVSDSGDDPSDRLTHGIDSGANAGKIKFSGSSHGAHIIEILLNGQTYKANVDYDGKWELVIPDHLPDKKHDALITAVDDAGNRSASIKETFWYDSKIIISASIEDNPESDSGKIGDDITNIKKPKLAGTCEDGLSISISIQGDNGIKIDVPEFTSKNGNWKVDLGRYSSGLKDGTYDVVLNCRDKAGNTGSNNYHFTVDTTPPNLSIHKYHGETEFQGAPRIRGVAEAYSKVVLEIGGKILTTNALSDGSFKFNPAVLPKLGDGSNDYTIRAYDKAGNMSTDSDSVKVDSGTFVTGNLNYKDDTGTLNTDGITQCKNPTFLGSTEAGSEVVVKIYRADGTLYMSQTGTPKSNGQFEIKFDGKHTLADGDYKYVIENKDMSGNVAKTDALELRIDNSLVVSKIDAFTDWSDRTGTTYGHERFLGKNTGNFKGVLANAEYGASINVKVGNKEFKGFSDNKGTFNVAWSLPDGRHIAHVTIIDPAGNKVEQDIVMNVDAKVKEDFSFECSNNQMSTMTNIHINEKILHLKGRCDVDDHTTVRVQLMGSEKTMNFNARVKDGHWSIDEAVPDGVYTFEYWYTEKSGAYVWGRGQLSVDTKNEQLTVDKIEKNEVDGNWVSSKISGFAEYGATIEVTIGGKHYKTVAKEGGVWSIDADINANKSFDIEIVSTDRSNNVIKWTDHHSGKIKLDLFDSIKTDFGDNAVMKNGGLTGEAPEGAIVKIVCVNAFGDTKNLYAVSGSNGKWAIDTTSLADGKWSLDIHADTDWSHITKKVSIVLDNLPPVVLEADIDGMTDLGYVSSKKAVIHGKGDIGTFVEVTIDGHVYKSKVNADGKWSITADALSEGNHNYVVKGIDGAGNERELAKRDFIVDTKPPKADMVIDGAVVDADGKLSVGDDTPVIKGHVSTTNLKGLTVLVDDVPYVSGKDFVIAKDGSWEIQVRETLDEGRITVALEAVGKNGLKSSDSIKVRVDVTPPDAKLVDDFSNDKHEISGTCGKGDSVKIVIDGKEYSADVKEKTWSFDAKNILHEGDHHYSVIATDIVGNEQVVKKMQELVIDHSAPNATVDSVPSIVKEIALTGNADDAAKVLVSIDGKDPVEAKIANGKWSLPSVHGLVDGQHHYSITAIDAHGNKAVVVKDASVTTDSTAPVLLTVGVDGVNVKAGGSLDVNGDVVSLGGTIDVDDVFKVSVNIAGVTYVSGVDFTIDTGTGAWSLHDIDISSVKGMKSEVTVVETGSNGMSSDLSVTLIPSKHDIAPVDGKINTPVSLLSLLVEDNVNITEDNLKKEVVFSGVSKTMEIIEISCDGHIIGETSVKPSGEWSVVMKHDDISGMRVKTTGVDSEGHEISLHEQQMPNYDSAKAMIEISGVADPMSDVVILGGDADHTVKAAADGSWKTMVNEDADLVDLVVKEKHGGVTIESKVEDLSSHGSDNSHSFHGNSTSAYTSNDFSFEHDADNHLFS</sequence>
<dbReference type="Gene3D" id="2.60.40.10">
    <property type="entry name" value="Immunoglobulins"/>
    <property type="match status" value="52"/>
</dbReference>
<feature type="domain" description="Bacterial Ig-like" evidence="3">
    <location>
        <begin position="2380"/>
        <end position="2477"/>
    </location>
</feature>
<dbReference type="InterPro" id="IPR044016">
    <property type="entry name" value="Big_13"/>
</dbReference>
<feature type="domain" description="Bacterial Ig-like" evidence="3">
    <location>
        <begin position="2284"/>
        <end position="2373"/>
    </location>
</feature>
<feature type="domain" description="Bacterial Ig-like" evidence="3">
    <location>
        <begin position="3544"/>
        <end position="3641"/>
    </location>
</feature>
<feature type="domain" description="Bacterial Ig-like" evidence="3">
    <location>
        <begin position="3743"/>
        <end position="3838"/>
    </location>
</feature>
<feature type="compositionally biased region" description="Basic and acidic residues" evidence="1">
    <location>
        <begin position="3068"/>
        <end position="3079"/>
    </location>
</feature>
<feature type="domain" description="Bacterial Ig-like" evidence="3">
    <location>
        <begin position="242"/>
        <end position="313"/>
    </location>
</feature>
<feature type="domain" description="Bacterial Ig-like" evidence="3">
    <location>
        <begin position="3950"/>
        <end position="4038"/>
    </location>
</feature>
<feature type="region of interest" description="Disordered" evidence="1">
    <location>
        <begin position="1991"/>
        <end position="2013"/>
    </location>
</feature>
<feature type="domain" description="Bacterial Ig-like" evidence="3">
    <location>
        <begin position="4250"/>
        <end position="4339"/>
    </location>
</feature>
<evidence type="ECO:0000313" key="5">
    <source>
        <dbReference type="Proteomes" id="UP000241426"/>
    </source>
</evidence>
<evidence type="ECO:0008006" key="6">
    <source>
        <dbReference type="Google" id="ProtNLM"/>
    </source>
</evidence>
<feature type="domain" description="Bacterial Ig-like" evidence="3">
    <location>
        <begin position="4552"/>
        <end position="4639"/>
    </location>
</feature>
<feature type="region of interest" description="Disordered" evidence="1">
    <location>
        <begin position="160"/>
        <end position="188"/>
    </location>
</feature>
<proteinExistence type="predicted"/>
<feature type="domain" description="Bacterial Ig-like" evidence="3">
    <location>
        <begin position="4046"/>
        <end position="4145"/>
    </location>
</feature>
<dbReference type="EMBL" id="PYNF01000002">
    <property type="protein sequence ID" value="PSV00881.1"/>
    <property type="molecule type" value="Genomic_DNA"/>
</dbReference>
<name>A0A2T3KM66_9GAMM</name>
<feature type="compositionally biased region" description="Polar residues" evidence="1">
    <location>
        <begin position="1802"/>
        <end position="1822"/>
    </location>
</feature>
<reference evidence="4 5" key="1">
    <citation type="submission" date="2018-01" db="EMBL/GenBank/DDBJ databases">
        <title>Whole genome sequencing of Histamine producing bacteria.</title>
        <authorList>
            <person name="Butler K."/>
        </authorList>
    </citation>
    <scope>NUCLEOTIDE SEQUENCE [LARGE SCALE GENOMIC DNA]</scope>
    <source>
        <strain evidence="4 5">FS-7.2</strain>
    </source>
</reference>
<feature type="domain" description="Bacterial Ig-like" evidence="3">
    <location>
        <begin position="2483"/>
        <end position="2571"/>
    </location>
</feature>
<feature type="domain" description="Bacterial Ig-like" evidence="3">
    <location>
        <begin position="4447"/>
        <end position="4543"/>
    </location>
</feature>
<feature type="domain" description="Bacterial Ig-like" evidence="3">
    <location>
        <begin position="2869"/>
        <end position="2956"/>
    </location>
</feature>
<feature type="domain" description="Bacterial Ig-like" evidence="3">
    <location>
        <begin position="716"/>
        <end position="804"/>
    </location>
</feature>
<feature type="domain" description="Bacterial Ig-like" evidence="3">
    <location>
        <begin position="1800"/>
        <end position="1890"/>
    </location>
</feature>
<feature type="compositionally biased region" description="Basic and acidic residues" evidence="1">
    <location>
        <begin position="4349"/>
        <end position="4366"/>
    </location>
</feature>
<feature type="domain" description="Bacterial Ig-like" evidence="3">
    <location>
        <begin position="1400"/>
        <end position="1491"/>
    </location>
</feature>
<dbReference type="Gene3D" id="3.30.420.430">
    <property type="match status" value="1"/>
</dbReference>
<feature type="region of interest" description="Disordered" evidence="1">
    <location>
        <begin position="4349"/>
        <end position="4368"/>
    </location>
</feature>
<feature type="domain" description="Bacterial Ig-like" evidence="3">
    <location>
        <begin position="911"/>
        <end position="1003"/>
    </location>
</feature>
<feature type="domain" description="Bacterial Ig-like" evidence="3">
    <location>
        <begin position="3341"/>
        <end position="3443"/>
    </location>
</feature>
<feature type="domain" description="Bacterial Ig-like" evidence="3">
    <location>
        <begin position="330"/>
        <end position="420"/>
    </location>
</feature>
<feature type="domain" description="Bacterial Ig-like" evidence="3">
    <location>
        <begin position="1306"/>
        <end position="1395"/>
    </location>
</feature>
<feature type="domain" description="Bacterial Ig-like" evidence="3">
    <location>
        <begin position="618"/>
        <end position="709"/>
    </location>
</feature>
<feature type="domain" description="Bacterial Ig-like" evidence="3">
    <location>
        <begin position="3156"/>
        <end position="3246"/>
    </location>
</feature>
<feature type="region of interest" description="Disordered" evidence="1">
    <location>
        <begin position="3060"/>
        <end position="3079"/>
    </location>
</feature>
<feature type="domain" description="Bacterial Ig-like" evidence="3">
    <location>
        <begin position="4763"/>
        <end position="4861"/>
    </location>
</feature>
<dbReference type="RefSeq" id="WP_107288598.1">
    <property type="nucleotide sequence ID" value="NZ_PYNF01000002.1"/>
</dbReference>
<dbReference type="Pfam" id="PF12245">
    <property type="entry name" value="Big_3_2"/>
    <property type="match status" value="1"/>
</dbReference>
<evidence type="ECO:0000259" key="3">
    <source>
        <dbReference type="Pfam" id="PF19077"/>
    </source>
</evidence>
<accession>A0A2T3KM66</accession>
<feature type="domain" description="Bacterial Ig-like" evidence="3">
    <location>
        <begin position="4345"/>
        <end position="4441"/>
    </location>
</feature>
<feature type="domain" description="Bacterial Ig-like" evidence="3">
    <location>
        <begin position="1996"/>
        <end position="2084"/>
    </location>
</feature>
<evidence type="ECO:0000259" key="2">
    <source>
        <dbReference type="Pfam" id="PF12245"/>
    </source>
</evidence>
<feature type="domain" description="Bacterial Ig-like" evidence="3">
    <location>
        <begin position="3844"/>
        <end position="3941"/>
    </location>
</feature>